<dbReference type="InterPro" id="IPR051045">
    <property type="entry name" value="TonB-dependent_transducer"/>
</dbReference>
<evidence type="ECO:0000256" key="3">
    <source>
        <dbReference type="ARBA" id="ARBA00022448"/>
    </source>
</evidence>
<name>A0ABP3D6F4_9GAMM</name>
<dbReference type="EMBL" id="BAAADG010000004">
    <property type="protein sequence ID" value="GAA0223133.1"/>
    <property type="molecule type" value="Genomic_DNA"/>
</dbReference>
<evidence type="ECO:0000256" key="11">
    <source>
        <dbReference type="SAM" id="MobiDB-lite"/>
    </source>
</evidence>
<evidence type="ECO:0000256" key="9">
    <source>
        <dbReference type="ARBA" id="ARBA00023136"/>
    </source>
</evidence>
<gene>
    <name evidence="13" type="ORF">GCM10008964_13400</name>
</gene>
<keyword evidence="3 10" id="KW-0813">Transport</keyword>
<reference evidence="14" key="1">
    <citation type="journal article" date="2019" name="Int. J. Syst. Evol. Microbiol.">
        <title>The Global Catalogue of Microorganisms (GCM) 10K type strain sequencing project: providing services to taxonomists for standard genome sequencing and annotation.</title>
        <authorList>
            <consortium name="The Broad Institute Genomics Platform"/>
            <consortium name="The Broad Institute Genome Sequencing Center for Infectious Disease"/>
            <person name="Wu L."/>
            <person name="Ma J."/>
        </authorList>
    </citation>
    <scope>NUCLEOTIDE SEQUENCE [LARGE SCALE GENOMIC DNA]</scope>
    <source>
        <strain evidence="14">JCM 6886</strain>
    </source>
</reference>
<evidence type="ECO:0000256" key="2">
    <source>
        <dbReference type="ARBA" id="ARBA00006555"/>
    </source>
</evidence>
<proteinExistence type="inferred from homology"/>
<comment type="function">
    <text evidence="10">Interacts with outer membrane receptor proteins that carry out high-affinity binding and energy dependent uptake into the periplasmic space of specific substrates. It could act to transduce energy from the cytoplasmic membrane to specific energy-requiring processes in the outer membrane, resulting in the release into the periplasm of ligands bound by these outer membrane proteins.</text>
</comment>
<protein>
    <recommendedName>
        <fullName evidence="10">Protein TonB</fullName>
    </recommendedName>
</protein>
<evidence type="ECO:0000256" key="4">
    <source>
        <dbReference type="ARBA" id="ARBA00022475"/>
    </source>
</evidence>
<evidence type="ECO:0000256" key="6">
    <source>
        <dbReference type="ARBA" id="ARBA00022692"/>
    </source>
</evidence>
<dbReference type="Proteomes" id="UP001501476">
    <property type="component" value="Unassembled WGS sequence"/>
</dbReference>
<dbReference type="PANTHER" id="PTHR33446">
    <property type="entry name" value="PROTEIN TONB-RELATED"/>
    <property type="match status" value="1"/>
</dbReference>
<dbReference type="InterPro" id="IPR006260">
    <property type="entry name" value="TonB/TolA_C"/>
</dbReference>
<keyword evidence="6" id="KW-0812">Transmembrane</keyword>
<evidence type="ECO:0000256" key="8">
    <source>
        <dbReference type="ARBA" id="ARBA00022989"/>
    </source>
</evidence>
<dbReference type="Gene3D" id="3.30.1150.10">
    <property type="match status" value="1"/>
</dbReference>
<keyword evidence="4 10" id="KW-1003">Cell membrane</keyword>
<evidence type="ECO:0000313" key="13">
    <source>
        <dbReference type="EMBL" id="GAA0223133.1"/>
    </source>
</evidence>
<dbReference type="InterPro" id="IPR003538">
    <property type="entry name" value="TonB"/>
</dbReference>
<sequence length="274" mass="30821">MPELVIRQHDYLSEPFSAAKLNKSALVEVAVFHLAIAALLLHSWTPAAQMAPAVKTVNIQMFELPKQKKVIEEKVIEKTPPPIEPEPVIKPEPPVKKAVVENDLAFKRVEKPVKKVMPKKPVQKKVEKVIKPIEKKPEKPVSKPLTQEKSIKPPTNKPVVATNKSTNSPQKTQISTNKVETDTVSVEHYKPIEKQAPDYPRGALRKGLEGDCTVRYTVNTQGQVESPEVMNDCHPLFKRPSLAAAKTFRYTPRMVNGKAVKVPDVRNTFEYRIH</sequence>
<evidence type="ECO:0000313" key="14">
    <source>
        <dbReference type="Proteomes" id="UP001501476"/>
    </source>
</evidence>
<dbReference type="Pfam" id="PF03544">
    <property type="entry name" value="TonB_C"/>
    <property type="match status" value="1"/>
</dbReference>
<dbReference type="PANTHER" id="PTHR33446:SF2">
    <property type="entry name" value="PROTEIN TONB"/>
    <property type="match status" value="1"/>
</dbReference>
<keyword evidence="8" id="KW-1133">Transmembrane helix</keyword>
<keyword evidence="5 10" id="KW-0997">Cell inner membrane</keyword>
<feature type="region of interest" description="Disordered" evidence="11">
    <location>
        <begin position="134"/>
        <end position="181"/>
    </location>
</feature>
<comment type="caution">
    <text evidence="13">The sequence shown here is derived from an EMBL/GenBank/DDBJ whole genome shotgun (WGS) entry which is preliminary data.</text>
</comment>
<evidence type="ECO:0000256" key="5">
    <source>
        <dbReference type="ARBA" id="ARBA00022519"/>
    </source>
</evidence>
<dbReference type="PROSITE" id="PS52015">
    <property type="entry name" value="TONB_CTD"/>
    <property type="match status" value="1"/>
</dbReference>
<dbReference type="PRINTS" id="PR01374">
    <property type="entry name" value="TONBPROTEIN"/>
</dbReference>
<evidence type="ECO:0000256" key="10">
    <source>
        <dbReference type="RuleBase" id="RU362123"/>
    </source>
</evidence>
<keyword evidence="14" id="KW-1185">Reference proteome</keyword>
<feature type="compositionally biased region" description="Polar residues" evidence="11">
    <location>
        <begin position="162"/>
        <end position="178"/>
    </location>
</feature>
<accession>A0ABP3D6F4</accession>
<feature type="domain" description="TonB C-terminal" evidence="12">
    <location>
        <begin position="184"/>
        <end position="274"/>
    </location>
</feature>
<comment type="similarity">
    <text evidence="2 10">Belongs to the TonB family.</text>
</comment>
<keyword evidence="10" id="KW-0735">Signal-anchor</keyword>
<organism evidence="13 14">
    <name type="scientific">Methylophaga marina</name>
    <dbReference type="NCBI Taxonomy" id="45495"/>
    <lineage>
        <taxon>Bacteria</taxon>
        <taxon>Pseudomonadati</taxon>
        <taxon>Pseudomonadota</taxon>
        <taxon>Gammaproteobacteria</taxon>
        <taxon>Thiotrichales</taxon>
        <taxon>Piscirickettsiaceae</taxon>
        <taxon>Methylophaga</taxon>
    </lineage>
</organism>
<dbReference type="NCBIfam" id="TIGR01352">
    <property type="entry name" value="tonB_Cterm"/>
    <property type="match status" value="1"/>
</dbReference>
<dbReference type="RefSeq" id="WP_343749616.1">
    <property type="nucleotide sequence ID" value="NZ_BAAADG010000004.1"/>
</dbReference>
<dbReference type="InterPro" id="IPR037682">
    <property type="entry name" value="TonB_C"/>
</dbReference>
<evidence type="ECO:0000259" key="12">
    <source>
        <dbReference type="PROSITE" id="PS52015"/>
    </source>
</evidence>
<evidence type="ECO:0000256" key="7">
    <source>
        <dbReference type="ARBA" id="ARBA00022927"/>
    </source>
</evidence>
<comment type="subcellular location">
    <subcellularLocation>
        <location evidence="1 10">Cell inner membrane</location>
        <topology evidence="1 10">Single-pass membrane protein</topology>
        <orientation evidence="1 10">Periplasmic side</orientation>
    </subcellularLocation>
</comment>
<evidence type="ECO:0000256" key="1">
    <source>
        <dbReference type="ARBA" id="ARBA00004383"/>
    </source>
</evidence>
<keyword evidence="7 10" id="KW-0653">Protein transport</keyword>
<dbReference type="SUPFAM" id="SSF74653">
    <property type="entry name" value="TolA/TonB C-terminal domain"/>
    <property type="match status" value="1"/>
</dbReference>
<keyword evidence="9" id="KW-0472">Membrane</keyword>